<dbReference type="KEGG" id="aagg:ETAA8_07900"/>
<accession>A0A517Y676</accession>
<protein>
    <submittedName>
        <fullName evidence="1">Uncharacterized protein</fullName>
    </submittedName>
</protein>
<evidence type="ECO:0000313" key="1">
    <source>
        <dbReference type="EMBL" id="QDU25720.1"/>
    </source>
</evidence>
<proteinExistence type="predicted"/>
<sequence>MSTTRSAAPNFAAVLLMLPMLYAGSYLALVRPVDDVHGCFYQYPRIGTDYGRMIIWPLQRIDIKVRPVECVYERMDEREWNGQWNKPALP</sequence>
<organism evidence="1 2">
    <name type="scientific">Anatilimnocola aggregata</name>
    <dbReference type="NCBI Taxonomy" id="2528021"/>
    <lineage>
        <taxon>Bacteria</taxon>
        <taxon>Pseudomonadati</taxon>
        <taxon>Planctomycetota</taxon>
        <taxon>Planctomycetia</taxon>
        <taxon>Pirellulales</taxon>
        <taxon>Pirellulaceae</taxon>
        <taxon>Anatilimnocola</taxon>
    </lineage>
</organism>
<name>A0A517Y676_9BACT</name>
<gene>
    <name evidence="1" type="ORF">ETAA8_07900</name>
</gene>
<reference evidence="1 2" key="1">
    <citation type="submission" date="2019-02" db="EMBL/GenBank/DDBJ databases">
        <title>Deep-cultivation of Planctomycetes and their phenomic and genomic characterization uncovers novel biology.</title>
        <authorList>
            <person name="Wiegand S."/>
            <person name="Jogler M."/>
            <person name="Boedeker C."/>
            <person name="Pinto D."/>
            <person name="Vollmers J."/>
            <person name="Rivas-Marin E."/>
            <person name="Kohn T."/>
            <person name="Peeters S.H."/>
            <person name="Heuer A."/>
            <person name="Rast P."/>
            <person name="Oberbeckmann S."/>
            <person name="Bunk B."/>
            <person name="Jeske O."/>
            <person name="Meyerdierks A."/>
            <person name="Storesund J.E."/>
            <person name="Kallscheuer N."/>
            <person name="Luecker S."/>
            <person name="Lage O.M."/>
            <person name="Pohl T."/>
            <person name="Merkel B.J."/>
            <person name="Hornburger P."/>
            <person name="Mueller R.-W."/>
            <person name="Bruemmer F."/>
            <person name="Labrenz M."/>
            <person name="Spormann A.M."/>
            <person name="Op den Camp H."/>
            <person name="Overmann J."/>
            <person name="Amann R."/>
            <person name="Jetten M.S.M."/>
            <person name="Mascher T."/>
            <person name="Medema M.H."/>
            <person name="Devos D.P."/>
            <person name="Kaster A.-K."/>
            <person name="Ovreas L."/>
            <person name="Rohde M."/>
            <person name="Galperin M.Y."/>
            <person name="Jogler C."/>
        </authorList>
    </citation>
    <scope>NUCLEOTIDE SEQUENCE [LARGE SCALE GENOMIC DNA]</scope>
    <source>
        <strain evidence="1 2">ETA_A8</strain>
    </source>
</reference>
<keyword evidence="2" id="KW-1185">Reference proteome</keyword>
<evidence type="ECO:0000313" key="2">
    <source>
        <dbReference type="Proteomes" id="UP000315017"/>
    </source>
</evidence>
<dbReference type="AlphaFoldDB" id="A0A517Y676"/>
<dbReference type="EMBL" id="CP036274">
    <property type="protein sequence ID" value="QDU25720.1"/>
    <property type="molecule type" value="Genomic_DNA"/>
</dbReference>
<dbReference type="Proteomes" id="UP000315017">
    <property type="component" value="Chromosome"/>
</dbReference>